<keyword evidence="2" id="KW-1185">Reference proteome</keyword>
<dbReference type="KEGG" id="hpel:HZS54_12105"/>
<evidence type="ECO:0000313" key="1">
    <source>
        <dbReference type="EMBL" id="QLH82310.1"/>
    </source>
</evidence>
<name>A0A7D5T9X9_9EURY</name>
<sequence>MEDQFRELLHTHPSCPFCGHPVDVAALSGLNCSVCRPCYEAITFWTPSYAKIFTDDGVFEIWDYIPVAETWQEANCANAIFLDPQPDVRALNEETRQMLVAFTENRYQEVFERAHRNKVNEEILTLQVPKPIIVTGNWIYAKDVESVKQSGQEQRTQATLSESV</sequence>
<proteinExistence type="predicted"/>
<dbReference type="AlphaFoldDB" id="A0A7D5T9X9"/>
<reference evidence="1 2" key="1">
    <citation type="submission" date="2020-07" db="EMBL/GenBank/DDBJ databases">
        <title>Halosimplex litoreum sp. nov. and Halosimplex rubrum sp. nov., isolated from different salt environments.</title>
        <authorList>
            <person name="Cui H."/>
        </authorList>
    </citation>
    <scope>NUCLEOTIDE SEQUENCE [LARGE SCALE GENOMIC DNA]</scope>
    <source>
        <strain evidence="1 2">R2</strain>
    </source>
</reference>
<accession>A0A7D5T9X9</accession>
<dbReference type="Proteomes" id="UP000509346">
    <property type="component" value="Chromosome"/>
</dbReference>
<dbReference type="EMBL" id="CP058909">
    <property type="protein sequence ID" value="QLH82310.1"/>
    <property type="molecule type" value="Genomic_DNA"/>
</dbReference>
<evidence type="ECO:0000313" key="2">
    <source>
        <dbReference type="Proteomes" id="UP000509346"/>
    </source>
</evidence>
<dbReference type="OrthoDB" id="350527at2157"/>
<dbReference type="RefSeq" id="WP_179922778.1">
    <property type="nucleotide sequence ID" value="NZ_CP058909.1"/>
</dbReference>
<organism evidence="1 2">
    <name type="scientific">Halosimplex pelagicum</name>
    <dbReference type="NCBI Taxonomy" id="869886"/>
    <lineage>
        <taxon>Archaea</taxon>
        <taxon>Methanobacteriati</taxon>
        <taxon>Methanobacteriota</taxon>
        <taxon>Stenosarchaea group</taxon>
        <taxon>Halobacteria</taxon>
        <taxon>Halobacteriales</taxon>
        <taxon>Haloarculaceae</taxon>
        <taxon>Halosimplex</taxon>
    </lineage>
</organism>
<gene>
    <name evidence="1" type="ORF">HZS54_12105</name>
</gene>
<protein>
    <submittedName>
        <fullName evidence="1">Uncharacterized protein</fullName>
    </submittedName>
</protein>
<dbReference type="GeneID" id="56083344"/>